<dbReference type="Proteomes" id="UP000304900">
    <property type="component" value="Unassembled WGS sequence"/>
</dbReference>
<comment type="similarity">
    <text evidence="2">Belongs to the SusD family.</text>
</comment>
<protein>
    <submittedName>
        <fullName evidence="9">RagB/SusD family nutrient uptake outer membrane protein</fullName>
    </submittedName>
</protein>
<dbReference type="OrthoDB" id="906516at2"/>
<feature type="domain" description="SusD-like N-terminal" evidence="8">
    <location>
        <begin position="86"/>
        <end position="224"/>
    </location>
</feature>
<dbReference type="RefSeq" id="WP_137339639.1">
    <property type="nucleotide sequence ID" value="NZ_BSQH01000010.1"/>
</dbReference>
<evidence type="ECO:0000256" key="3">
    <source>
        <dbReference type="ARBA" id="ARBA00022729"/>
    </source>
</evidence>
<organism evidence="9 10">
    <name type="scientific">Dyadobacter frigoris</name>
    <dbReference type="NCBI Taxonomy" id="2576211"/>
    <lineage>
        <taxon>Bacteria</taxon>
        <taxon>Pseudomonadati</taxon>
        <taxon>Bacteroidota</taxon>
        <taxon>Cytophagia</taxon>
        <taxon>Cytophagales</taxon>
        <taxon>Spirosomataceae</taxon>
        <taxon>Dyadobacter</taxon>
    </lineage>
</organism>
<dbReference type="InterPro" id="IPR033985">
    <property type="entry name" value="SusD-like_N"/>
</dbReference>
<comment type="caution">
    <text evidence="9">The sequence shown here is derived from an EMBL/GenBank/DDBJ whole genome shotgun (WGS) entry which is preliminary data.</text>
</comment>
<dbReference type="PROSITE" id="PS51257">
    <property type="entry name" value="PROKAR_LIPOPROTEIN"/>
    <property type="match status" value="1"/>
</dbReference>
<evidence type="ECO:0000259" key="7">
    <source>
        <dbReference type="Pfam" id="PF07980"/>
    </source>
</evidence>
<keyword evidence="4" id="KW-0472">Membrane</keyword>
<evidence type="ECO:0000256" key="1">
    <source>
        <dbReference type="ARBA" id="ARBA00004442"/>
    </source>
</evidence>
<dbReference type="EMBL" id="SZVO01000003">
    <property type="protein sequence ID" value="TKT92913.1"/>
    <property type="molecule type" value="Genomic_DNA"/>
</dbReference>
<evidence type="ECO:0000313" key="9">
    <source>
        <dbReference type="EMBL" id="TKT92913.1"/>
    </source>
</evidence>
<evidence type="ECO:0000256" key="4">
    <source>
        <dbReference type="ARBA" id="ARBA00023136"/>
    </source>
</evidence>
<dbReference type="GO" id="GO:0009279">
    <property type="term" value="C:cell outer membrane"/>
    <property type="evidence" value="ECO:0007669"/>
    <property type="project" value="UniProtKB-SubCell"/>
</dbReference>
<feature type="compositionally biased region" description="Polar residues" evidence="6">
    <location>
        <begin position="537"/>
        <end position="547"/>
    </location>
</feature>
<keyword evidence="5" id="KW-0998">Cell outer membrane</keyword>
<keyword evidence="10" id="KW-1185">Reference proteome</keyword>
<evidence type="ECO:0000256" key="6">
    <source>
        <dbReference type="SAM" id="MobiDB-lite"/>
    </source>
</evidence>
<dbReference type="Pfam" id="PF14322">
    <property type="entry name" value="SusD-like_3"/>
    <property type="match status" value="1"/>
</dbReference>
<feature type="region of interest" description="Disordered" evidence="6">
    <location>
        <begin position="537"/>
        <end position="566"/>
    </location>
</feature>
<accession>A0A4V6BJN9</accession>
<reference evidence="9 10" key="1">
    <citation type="submission" date="2019-05" db="EMBL/GenBank/DDBJ databases">
        <title>Dyadobacter AR-3-8 sp. nov., isolated from arctic soil.</title>
        <authorList>
            <person name="Chaudhary D.K."/>
        </authorList>
    </citation>
    <scope>NUCLEOTIDE SEQUENCE [LARGE SCALE GENOMIC DNA]</scope>
    <source>
        <strain evidence="9 10">AR-3-8</strain>
    </source>
</reference>
<evidence type="ECO:0000256" key="5">
    <source>
        <dbReference type="ARBA" id="ARBA00023237"/>
    </source>
</evidence>
<comment type="subcellular location">
    <subcellularLocation>
        <location evidence="1">Cell outer membrane</location>
    </subcellularLocation>
</comment>
<dbReference type="Gene3D" id="1.25.40.390">
    <property type="match status" value="1"/>
</dbReference>
<dbReference type="InterPro" id="IPR012944">
    <property type="entry name" value="SusD_RagB_dom"/>
</dbReference>
<evidence type="ECO:0000259" key="8">
    <source>
        <dbReference type="Pfam" id="PF14322"/>
    </source>
</evidence>
<evidence type="ECO:0000256" key="2">
    <source>
        <dbReference type="ARBA" id="ARBA00006275"/>
    </source>
</evidence>
<dbReference type="InterPro" id="IPR011990">
    <property type="entry name" value="TPR-like_helical_dom_sf"/>
</dbReference>
<keyword evidence="3" id="KW-0732">Signal</keyword>
<sequence>MKHKYLTKSFRALGIVALLLVGQSCKDLLEEKVISSISDDYLATTAGFNSAVNSAYSSLRNFYGTERGLSMTEYGTDLYSAGADGSFKGFHFYDSQLIGTVSIIQEVWEELYKGINTCNAVIERAAAVPGVSDAIKTQRVAEMKFLRAHYYFILFQQFGGVDLRLTETILPTKTTKRASEAEMYAAIIKDLEESLPGLENKAKSSDYGRATKAAAEHLLAKVYLAKATSTVKAADDYAKAATYAQNVISNYGFKLLPDFASVFVQGAGEINDEVIFAVQYTSDPLTNISDPTTNGNGNNLHLLFGMQYDVQAGMQRDIQYDRPFKRLKPTTYALETVFKDRVNDSRYKKTFRDTWLCNTTGGTFTNVFDNSKKSVTFKAGDTTIFVPGVEWTLAQRAAKPYQVLVPSLYSLSLFPTLVKFMDPLRPDKTYEAGSRDYLAFRLADTYLMLAEAQIKLGKTADAVTSINMVRRRAAFSGKESAMEITAADATMDFLMEERGRELLGEQTRWLDLKRWGNLVDRVKKFNPEAAVNIKETNNLRPIPQTQIDRSDKGTDGASVFPQNPGY</sequence>
<gene>
    <name evidence="9" type="ORF">FDK13_09010</name>
</gene>
<dbReference type="AlphaFoldDB" id="A0A4V6BJN9"/>
<feature type="domain" description="RagB/SusD" evidence="7">
    <location>
        <begin position="416"/>
        <end position="566"/>
    </location>
</feature>
<proteinExistence type="inferred from homology"/>
<name>A0A4V6BJN9_9BACT</name>
<evidence type="ECO:0000313" key="10">
    <source>
        <dbReference type="Proteomes" id="UP000304900"/>
    </source>
</evidence>
<dbReference type="SUPFAM" id="SSF48452">
    <property type="entry name" value="TPR-like"/>
    <property type="match status" value="1"/>
</dbReference>
<dbReference type="Pfam" id="PF07980">
    <property type="entry name" value="SusD_RagB"/>
    <property type="match status" value="1"/>
</dbReference>